<accession>A0ACB7I5U0</accession>
<evidence type="ECO:0000313" key="2">
    <source>
        <dbReference type="Proteomes" id="UP000091857"/>
    </source>
</evidence>
<proteinExistence type="predicted"/>
<reference evidence="2" key="1">
    <citation type="journal article" date="2016" name="Nat. Biotechnol.">
        <title>Sequencing wild and cultivated cassava and related species reveals extensive interspecific hybridization and genetic diversity.</title>
        <authorList>
            <person name="Bredeson J.V."/>
            <person name="Lyons J.B."/>
            <person name="Prochnik S.E."/>
            <person name="Wu G.A."/>
            <person name="Ha C.M."/>
            <person name="Edsinger-Gonzales E."/>
            <person name="Grimwood J."/>
            <person name="Schmutz J."/>
            <person name="Rabbi I.Y."/>
            <person name="Egesi C."/>
            <person name="Nauluvula P."/>
            <person name="Lebot V."/>
            <person name="Ndunguru J."/>
            <person name="Mkamilo G."/>
            <person name="Bart R.S."/>
            <person name="Setter T.L."/>
            <person name="Gleadow R.M."/>
            <person name="Kulakow P."/>
            <person name="Ferguson M.E."/>
            <person name="Rounsley S."/>
            <person name="Rokhsar D.S."/>
        </authorList>
    </citation>
    <scope>NUCLEOTIDE SEQUENCE [LARGE SCALE GENOMIC DNA]</scope>
    <source>
        <strain evidence="2">cv. AM560-2</strain>
    </source>
</reference>
<name>A0ACB7I5U0_MANES</name>
<organism evidence="1 2">
    <name type="scientific">Manihot esculenta</name>
    <name type="common">Cassava</name>
    <name type="synonym">Jatropha manihot</name>
    <dbReference type="NCBI Taxonomy" id="3983"/>
    <lineage>
        <taxon>Eukaryota</taxon>
        <taxon>Viridiplantae</taxon>
        <taxon>Streptophyta</taxon>
        <taxon>Embryophyta</taxon>
        <taxon>Tracheophyta</taxon>
        <taxon>Spermatophyta</taxon>
        <taxon>Magnoliopsida</taxon>
        <taxon>eudicotyledons</taxon>
        <taxon>Gunneridae</taxon>
        <taxon>Pentapetalae</taxon>
        <taxon>rosids</taxon>
        <taxon>fabids</taxon>
        <taxon>Malpighiales</taxon>
        <taxon>Euphorbiaceae</taxon>
        <taxon>Crotonoideae</taxon>
        <taxon>Manihoteae</taxon>
        <taxon>Manihot</taxon>
    </lineage>
</organism>
<gene>
    <name evidence="1" type="ORF">MANES_03G148200v8</name>
</gene>
<sequence>MLLQWVSCLWLTLLMGSSHVESANGKLHSSVHWHRNFRSLKYVAILVDQSGNGNFTSVQSAIDSIPSNNKRWFCIYIKGGIYREKVKIPYDKPYIILKGEGKRKTQIVWGDYFSTAQSPTFTSLADNTVAKSISFVNSHNFLNKNNPVVPAVAAMISGDRSAFYRCNFAGVQDTLWDDNGRHYFKECTIQGAVDFIFGSGQSLYEGCIIKVVGGGFITAQGRNNPKDTNGFVFKDCKIVGKAPATSPVYLGRPWREYSRVIFYKCYFSKIIDPKGWNPWHFVGEEDRTTYAEYGNYGPGAVSKQRVSWVKKLGSKDIDGLTSLSFINSGNWIQRQPV</sequence>
<protein>
    <submittedName>
        <fullName evidence="1">Uncharacterized protein</fullName>
    </submittedName>
</protein>
<dbReference type="EMBL" id="CM004389">
    <property type="protein sequence ID" value="KAG8658436.1"/>
    <property type="molecule type" value="Genomic_DNA"/>
</dbReference>
<keyword evidence="2" id="KW-1185">Reference proteome</keyword>
<evidence type="ECO:0000313" key="1">
    <source>
        <dbReference type="EMBL" id="KAG8658436.1"/>
    </source>
</evidence>
<comment type="caution">
    <text evidence="1">The sequence shown here is derived from an EMBL/GenBank/DDBJ whole genome shotgun (WGS) entry which is preliminary data.</text>
</comment>
<dbReference type="Proteomes" id="UP000091857">
    <property type="component" value="Chromosome 3"/>
</dbReference>